<dbReference type="EMBL" id="MIKG01000008">
    <property type="protein sequence ID" value="RAO68944.1"/>
    <property type="molecule type" value="Genomic_DNA"/>
</dbReference>
<dbReference type="OrthoDB" id="5422293at2759"/>
<evidence type="ECO:0000313" key="1">
    <source>
        <dbReference type="EMBL" id="RAO68944.1"/>
    </source>
</evidence>
<sequence>MRNPIKTIRDGYSPLKLRSSVRRVKSCPGPWSLFFFVFWPLPWRYRIQSPLLPVEAVGQRLRIINERQAAILQLRSIPIFRMRDTPLRSLYRLVEDVCACDFIMMGYECTYFFFHKESRWLLSAVPDPQDDDPVRYAMLASMVEALVDAFNWRLELGIRRDNTLDKSEKRATNFEREVAPSWTAKVEGIQNKLIFNEEGWTESDMTEERHFWKRNIKVPNGYMYTV</sequence>
<comment type="caution">
    <text evidence="1">The sequence shown here is derived from an EMBL/GenBank/DDBJ whole genome shotgun (WGS) entry which is preliminary data.</text>
</comment>
<dbReference type="GeneID" id="63794172"/>
<dbReference type="Proteomes" id="UP000249363">
    <property type="component" value="Unassembled WGS sequence"/>
</dbReference>
<accession>A0A364KZI4</accession>
<dbReference type="AlphaFoldDB" id="A0A364KZI4"/>
<protein>
    <submittedName>
        <fullName evidence="1">Uncharacterized protein</fullName>
    </submittedName>
</protein>
<proteinExistence type="predicted"/>
<evidence type="ECO:0000313" key="2">
    <source>
        <dbReference type="Proteomes" id="UP000249363"/>
    </source>
</evidence>
<reference evidence="1 2" key="1">
    <citation type="journal article" date="2017" name="Biotechnol. Biofuels">
        <title>Differential beta-glucosidase expression as a function of carbon source availability in Talaromyces amestolkiae: a genomic and proteomic approach.</title>
        <authorList>
            <person name="de Eugenio L.I."/>
            <person name="Mendez-Liter J.A."/>
            <person name="Nieto-Dominguez M."/>
            <person name="Alonso L."/>
            <person name="Gil-Munoz J."/>
            <person name="Barriuso J."/>
            <person name="Prieto A."/>
            <person name="Martinez M.J."/>
        </authorList>
    </citation>
    <scope>NUCLEOTIDE SEQUENCE [LARGE SCALE GENOMIC DNA]</scope>
    <source>
        <strain evidence="1 2">CIB</strain>
    </source>
</reference>
<dbReference type="RefSeq" id="XP_040733460.1">
    <property type="nucleotide sequence ID" value="XM_040877378.1"/>
</dbReference>
<name>A0A364KZI4_TALAM</name>
<keyword evidence="2" id="KW-1185">Reference proteome</keyword>
<organism evidence="1 2">
    <name type="scientific">Talaromyces amestolkiae</name>
    <dbReference type="NCBI Taxonomy" id="1196081"/>
    <lineage>
        <taxon>Eukaryota</taxon>
        <taxon>Fungi</taxon>
        <taxon>Dikarya</taxon>
        <taxon>Ascomycota</taxon>
        <taxon>Pezizomycotina</taxon>
        <taxon>Eurotiomycetes</taxon>
        <taxon>Eurotiomycetidae</taxon>
        <taxon>Eurotiales</taxon>
        <taxon>Trichocomaceae</taxon>
        <taxon>Talaromyces</taxon>
        <taxon>Talaromyces sect. Talaromyces</taxon>
    </lineage>
</organism>
<gene>
    <name evidence="1" type="ORF">BHQ10_004956</name>
</gene>